<dbReference type="Gene3D" id="1.10.287.110">
    <property type="entry name" value="DnaJ domain"/>
    <property type="match status" value="1"/>
</dbReference>
<evidence type="ECO:0000256" key="1">
    <source>
        <dbReference type="SAM" id="Phobius"/>
    </source>
</evidence>
<evidence type="ECO:0000313" key="3">
    <source>
        <dbReference type="EMBL" id="PIA35423.1"/>
    </source>
</evidence>
<keyword evidence="1" id="KW-0472">Membrane</keyword>
<dbReference type="InterPro" id="IPR036869">
    <property type="entry name" value="J_dom_sf"/>
</dbReference>
<dbReference type="Proteomes" id="UP000230069">
    <property type="component" value="Unassembled WGS sequence"/>
</dbReference>
<dbReference type="CDD" id="cd06257">
    <property type="entry name" value="DnaJ"/>
    <property type="match status" value="1"/>
</dbReference>
<reference evidence="3 4" key="1">
    <citation type="submission" date="2017-09" db="EMBL/GenBank/DDBJ databases">
        <title>WGS assembly of Aquilegia coerulea Goldsmith.</title>
        <authorList>
            <person name="Hodges S."/>
            <person name="Kramer E."/>
            <person name="Nordborg M."/>
            <person name="Tomkins J."/>
            <person name="Borevitz J."/>
            <person name="Derieg N."/>
            <person name="Yan J."/>
            <person name="Mihaltcheva S."/>
            <person name="Hayes R.D."/>
            <person name="Rokhsar D."/>
        </authorList>
    </citation>
    <scope>NUCLEOTIDE SEQUENCE [LARGE SCALE GENOMIC DNA]</scope>
    <source>
        <strain evidence="4">cv. Goldsmith</strain>
    </source>
</reference>
<evidence type="ECO:0000313" key="4">
    <source>
        <dbReference type="Proteomes" id="UP000230069"/>
    </source>
</evidence>
<dbReference type="InterPro" id="IPR001623">
    <property type="entry name" value="DnaJ_domain"/>
</dbReference>
<dbReference type="Pfam" id="PF13370">
    <property type="entry name" value="Fer4_13"/>
    <property type="match status" value="1"/>
</dbReference>
<dbReference type="Gene3D" id="3.30.70.20">
    <property type="match status" value="1"/>
</dbReference>
<dbReference type="SUPFAM" id="SSF54862">
    <property type="entry name" value="4Fe-4S ferredoxins"/>
    <property type="match status" value="1"/>
</dbReference>
<dbReference type="FunCoup" id="A0A2G5CVY0">
    <property type="interactions" value="133"/>
</dbReference>
<dbReference type="PRINTS" id="PR00625">
    <property type="entry name" value="JDOMAIN"/>
</dbReference>
<dbReference type="EMBL" id="KZ305052">
    <property type="protein sequence ID" value="PIA35423.1"/>
    <property type="molecule type" value="Genomic_DNA"/>
</dbReference>
<dbReference type="AlphaFoldDB" id="A0A2G5CVY0"/>
<dbReference type="Pfam" id="PF00226">
    <property type="entry name" value="DnaJ"/>
    <property type="match status" value="1"/>
</dbReference>
<keyword evidence="4" id="KW-1185">Reference proteome</keyword>
<proteinExistence type="predicted"/>
<feature type="transmembrane region" description="Helical" evidence="1">
    <location>
        <begin position="432"/>
        <end position="453"/>
    </location>
</feature>
<sequence length="462" mass="51208">MPLPGILVHPLSASSLIRPSNSVQHDLNPSTRTTKISRRSLHKSIRCKASSSSSFSVTDFDLYDLLGIDSTSNQSQIKTAYRSLQKRCHPDIAGPTGHEMAIILNEVYSILSDPVSRSAYDQEQAKMAEFQGYSGKPLYSTWCGSESEERAVFVDEVKCVGCLKCALLAEKTFAIESVYGRARVIAQWADPEDKILDAIQACPVDCISMVERSNLAALEFLMSKQPRGNVRTSAGKGMTDIKKFQSKLQQAKNKDSTPDPREVAFHSVRSISNWFYWQSPKGREHGGSLIHIAHKSSPFNTNKLRDAAAAARQGFWTPSKPPGTYNVDNDIDYWTLSSQPPGVPQSFAFNGSNTTTSSTDLPKYKDNVNQRKVIEMDDGDPKDPLRLRWTIPMAIATFAASIVRSQVGYEYDAGIEQHIAGPLPLEVVNSSWFQTILAGFTWYIIAFVSVGLVKSLTHKQKM</sequence>
<name>A0A2G5CVY0_AQUCA</name>
<dbReference type="OrthoDB" id="376357at2759"/>
<evidence type="ECO:0000259" key="2">
    <source>
        <dbReference type="PROSITE" id="PS50076"/>
    </source>
</evidence>
<dbReference type="InParanoid" id="A0A2G5CVY0"/>
<dbReference type="STRING" id="218851.A0A2G5CVY0"/>
<dbReference type="SUPFAM" id="SSF46565">
    <property type="entry name" value="Chaperone J-domain"/>
    <property type="match status" value="1"/>
</dbReference>
<accession>A0A2G5CVY0</accession>
<dbReference type="PANTHER" id="PTHR45295:SF1">
    <property type="entry name" value="CHAPERONE PROTEIN DNAJ C76, CHLOROPLASTIC"/>
    <property type="match status" value="1"/>
</dbReference>
<keyword evidence="1" id="KW-1133">Transmembrane helix</keyword>
<feature type="domain" description="J" evidence="2">
    <location>
        <begin position="61"/>
        <end position="124"/>
    </location>
</feature>
<organism evidence="3 4">
    <name type="scientific">Aquilegia coerulea</name>
    <name type="common">Rocky mountain columbine</name>
    <dbReference type="NCBI Taxonomy" id="218851"/>
    <lineage>
        <taxon>Eukaryota</taxon>
        <taxon>Viridiplantae</taxon>
        <taxon>Streptophyta</taxon>
        <taxon>Embryophyta</taxon>
        <taxon>Tracheophyta</taxon>
        <taxon>Spermatophyta</taxon>
        <taxon>Magnoliopsida</taxon>
        <taxon>Ranunculales</taxon>
        <taxon>Ranunculaceae</taxon>
        <taxon>Thalictroideae</taxon>
        <taxon>Aquilegia</taxon>
    </lineage>
</organism>
<dbReference type="SMART" id="SM00271">
    <property type="entry name" value="DnaJ"/>
    <property type="match status" value="1"/>
</dbReference>
<dbReference type="PROSITE" id="PS50076">
    <property type="entry name" value="DNAJ_2"/>
    <property type="match status" value="1"/>
</dbReference>
<dbReference type="PANTHER" id="PTHR45295">
    <property type="entry name" value="CHAPERONE PROTEIN DNAJ C76, CHLOROPLASTIC"/>
    <property type="match status" value="1"/>
</dbReference>
<keyword evidence="1" id="KW-0812">Transmembrane</keyword>
<gene>
    <name evidence="3" type="ORF">AQUCO_03500060v1</name>
</gene>
<protein>
    <recommendedName>
        <fullName evidence="2">J domain-containing protein</fullName>
    </recommendedName>
</protein>